<dbReference type="InParanoid" id="A0A0G4G742"/>
<dbReference type="CDD" id="cd21450">
    <property type="entry name" value="DLC-like_DYNLL1-like"/>
    <property type="match status" value="1"/>
</dbReference>
<dbReference type="EMBL" id="CDMY01000577">
    <property type="protein sequence ID" value="CEM24039.1"/>
    <property type="molecule type" value="Genomic_DNA"/>
</dbReference>
<keyword evidence="4" id="KW-1185">Reference proteome</keyword>
<dbReference type="InterPro" id="IPR037177">
    <property type="entry name" value="DLC_sf"/>
</dbReference>
<dbReference type="GO" id="GO:0007017">
    <property type="term" value="P:microtubule-based process"/>
    <property type="evidence" value="ECO:0007669"/>
    <property type="project" value="InterPro"/>
</dbReference>
<evidence type="ECO:0000313" key="3">
    <source>
        <dbReference type="EMBL" id="CEM24039.1"/>
    </source>
</evidence>
<gene>
    <name evidence="3" type="ORF">Vbra_286</name>
</gene>
<keyword evidence="2" id="KW-0812">Transmembrane</keyword>
<dbReference type="VEuPathDB" id="CryptoDB:Vbra_286"/>
<evidence type="ECO:0000256" key="1">
    <source>
        <dbReference type="SAM" id="MobiDB-lite"/>
    </source>
</evidence>
<dbReference type="Proteomes" id="UP000041254">
    <property type="component" value="Unassembled WGS sequence"/>
</dbReference>
<feature type="transmembrane region" description="Helical" evidence="2">
    <location>
        <begin position="261"/>
        <end position="279"/>
    </location>
</feature>
<feature type="region of interest" description="Disordered" evidence="1">
    <location>
        <begin position="106"/>
        <end position="168"/>
    </location>
</feature>
<dbReference type="SUPFAM" id="SSF54648">
    <property type="entry name" value="DLC"/>
    <property type="match status" value="1"/>
</dbReference>
<reference evidence="3 4" key="1">
    <citation type="submission" date="2014-11" db="EMBL/GenBank/DDBJ databases">
        <authorList>
            <person name="Zhu J."/>
            <person name="Qi W."/>
            <person name="Song R."/>
        </authorList>
    </citation>
    <scope>NUCLEOTIDE SEQUENCE [LARGE SCALE GENOMIC DNA]</scope>
</reference>
<evidence type="ECO:0000313" key="4">
    <source>
        <dbReference type="Proteomes" id="UP000041254"/>
    </source>
</evidence>
<evidence type="ECO:0008006" key="5">
    <source>
        <dbReference type="Google" id="ProtNLM"/>
    </source>
</evidence>
<keyword evidence="2" id="KW-0472">Membrane</keyword>
<name>A0A0G4G742_VITBC</name>
<dbReference type="OMA" id="IWRIDEC"/>
<sequence length="342" mass="38055">MSVVKIFRSDLPKKDQKFVRDAIVALDEQLRLNTKDGRVDPRADEFAAAIQRVLDKRFQPSFHVLVGFGTQLGYALKYRPGTMGLFRLNETTVLVYKSPRVEILPSGRVAGAPSDPAAPHSEEYGASRTDSGATPAEDDSREDGSPGGKRIRVVEASPDPDDQDSPASCAVKRALSIVTQRVKTEDTKDFQLLAQEVRRQLTDQLGPIWHVMVGRDFVTCRPKGCRSYLLLQWGRHRVQCYQHEQGASQGGLLGLMMKGDMWGFVTFLAMVLFFLVLTFRKQLCGVNAVEIPSDFGIVGTILTDIYRTVCSEAASDVLLFGLFVLFVASMAMKFVKARMKRE</sequence>
<dbReference type="AlphaFoldDB" id="A0A0G4G742"/>
<dbReference type="InterPro" id="IPR001372">
    <property type="entry name" value="Dynein_light_chain_typ-1/2"/>
</dbReference>
<organism evidence="3 4">
    <name type="scientific">Vitrella brassicaformis (strain CCMP3155)</name>
    <dbReference type="NCBI Taxonomy" id="1169540"/>
    <lineage>
        <taxon>Eukaryota</taxon>
        <taxon>Sar</taxon>
        <taxon>Alveolata</taxon>
        <taxon>Colpodellida</taxon>
        <taxon>Vitrellaceae</taxon>
        <taxon>Vitrella</taxon>
    </lineage>
</organism>
<dbReference type="GO" id="GO:0030286">
    <property type="term" value="C:dynein complex"/>
    <property type="evidence" value="ECO:0007669"/>
    <property type="project" value="InterPro"/>
</dbReference>
<evidence type="ECO:0000256" key="2">
    <source>
        <dbReference type="SAM" id="Phobius"/>
    </source>
</evidence>
<accession>A0A0G4G742</accession>
<dbReference type="Pfam" id="PF01221">
    <property type="entry name" value="Dynein_light"/>
    <property type="match status" value="1"/>
</dbReference>
<keyword evidence="2" id="KW-1133">Transmembrane helix</keyword>
<feature type="transmembrane region" description="Helical" evidence="2">
    <location>
        <begin position="317"/>
        <end position="335"/>
    </location>
</feature>
<dbReference type="Gene3D" id="3.30.740.10">
    <property type="entry name" value="Protein Inhibitor Of Neuronal Nitric Oxide Synthase"/>
    <property type="match status" value="2"/>
</dbReference>
<proteinExistence type="predicted"/>
<dbReference type="SMART" id="SM01375">
    <property type="entry name" value="Dynein_light"/>
    <property type="match status" value="1"/>
</dbReference>
<protein>
    <recommendedName>
        <fullName evidence="5">Dynein light chain</fullName>
    </recommendedName>
</protein>